<dbReference type="Pfam" id="PF17128">
    <property type="entry name" value="DUF5107"/>
    <property type="match status" value="1"/>
</dbReference>
<keyword evidence="1" id="KW-0802">TPR repeat</keyword>
<feature type="repeat" description="TPR" evidence="1">
    <location>
        <begin position="458"/>
        <end position="491"/>
    </location>
</feature>
<dbReference type="Gene3D" id="1.25.40.10">
    <property type="entry name" value="Tetratricopeptide repeat domain"/>
    <property type="match status" value="1"/>
</dbReference>
<dbReference type="InterPro" id="IPR019734">
    <property type="entry name" value="TPR_rpt"/>
</dbReference>
<dbReference type="AlphaFoldDB" id="A0A851GSS6"/>
<dbReference type="EMBL" id="JACBAZ010000009">
    <property type="protein sequence ID" value="NWK57304.1"/>
    <property type="molecule type" value="Genomic_DNA"/>
</dbReference>
<dbReference type="InterPro" id="IPR011990">
    <property type="entry name" value="TPR-like_helical_dom_sf"/>
</dbReference>
<accession>A0A851GSS6</accession>
<dbReference type="Proteomes" id="UP000557872">
    <property type="component" value="Unassembled WGS sequence"/>
</dbReference>
<gene>
    <name evidence="3" type="ORF">HW115_16905</name>
</gene>
<protein>
    <submittedName>
        <fullName evidence="3">DUF5107 domain-containing protein</fullName>
    </submittedName>
</protein>
<feature type="domain" description="DUF5107" evidence="2">
    <location>
        <begin position="25"/>
        <end position="307"/>
    </location>
</feature>
<comment type="caution">
    <text evidence="3">The sequence shown here is derived from an EMBL/GenBank/DDBJ whole genome shotgun (WGS) entry which is preliminary data.</text>
</comment>
<dbReference type="SUPFAM" id="SSF48452">
    <property type="entry name" value="TPR-like"/>
    <property type="match status" value="1"/>
</dbReference>
<proteinExistence type="predicted"/>
<keyword evidence="4" id="KW-1185">Reference proteome</keyword>
<dbReference type="InterPro" id="IPR033396">
    <property type="entry name" value="DUF5107"/>
</dbReference>
<reference evidence="3 4" key="1">
    <citation type="submission" date="2020-07" db="EMBL/GenBank/DDBJ databases">
        <title>Roseicoccus Jingziensis gen. nov., sp. nov., isolated from coastal seawater.</title>
        <authorList>
            <person name="Feng X."/>
        </authorList>
    </citation>
    <scope>NUCLEOTIDE SEQUENCE [LARGE SCALE GENOMIC DNA]</scope>
    <source>
        <strain evidence="3 4">N1E253</strain>
    </source>
</reference>
<evidence type="ECO:0000259" key="2">
    <source>
        <dbReference type="Pfam" id="PF17128"/>
    </source>
</evidence>
<evidence type="ECO:0000313" key="3">
    <source>
        <dbReference type="EMBL" id="NWK57304.1"/>
    </source>
</evidence>
<evidence type="ECO:0000256" key="1">
    <source>
        <dbReference type="PROSITE-ProRule" id="PRU00339"/>
    </source>
</evidence>
<name>A0A851GSS6_9BACT</name>
<dbReference type="PROSITE" id="PS50005">
    <property type="entry name" value="TPR"/>
    <property type="match status" value="1"/>
</dbReference>
<evidence type="ECO:0000313" key="4">
    <source>
        <dbReference type="Proteomes" id="UP000557872"/>
    </source>
</evidence>
<sequence>MPVTALGSLPDEMALDIGKNCGRRVLPYRMQDRYSREREVRDFQSIVLENENLKATFLPELGGRLISFFHKPTQRELLFKNSIFQPANLALRDAWFAGGIEWNIGQFGHAFHTCSPVFAAAINGLDGSQGLRIYDFDRCKGLLWQIDFHLPSGAKFLHAFTRVVNPNDDDVPMYWWTNVAIVESEGMRVLAPAQQSIFVDYRNGGLSYGQTALPGMPPIHGQDGTYPANINLTCEFFYQCQDVALPWQAALDGEGSGFVECSTHPLNVRKLFSWGTHQGGTHWQNFLSDSGKPYIEIQAGLAPTQQHTVQMPGHSQWQWTQAFGYLEADSGKVHHSDWLEAWQAVDTSLKQSVSDQSLREAECADLADAAPIEMLHHASGWGALEAKRLQAAGETGFPSAFLFPESTMGEEQQKWLDLLEKGTFPDPVPQHEPGEWMIQAEWTEMLEKSLFQWGIPNSFALLHLGVMKFEHGDEDGAVAAWEESVSIGPSSWGWRNLAVAAIRRGEKDQGLHLYQSAWDCAVANGNPDVSFAFEYLTELYNAGEQQKAWAFYQTLSEDFQLKDSMHLMAAKVAFALGNYSFVETALERSFASIREGARDLTDLWFGIQGKKIEVEKGVPYEEAIQIARKKRVPPVHLDFRIEETSNSLVS</sequence>
<organism evidence="3 4">
    <name type="scientific">Oceaniferula marina</name>
    <dbReference type="NCBI Taxonomy" id="2748318"/>
    <lineage>
        <taxon>Bacteria</taxon>
        <taxon>Pseudomonadati</taxon>
        <taxon>Verrucomicrobiota</taxon>
        <taxon>Verrucomicrobiia</taxon>
        <taxon>Verrucomicrobiales</taxon>
        <taxon>Verrucomicrobiaceae</taxon>
        <taxon>Oceaniferula</taxon>
    </lineage>
</organism>